<dbReference type="GO" id="GO:0005794">
    <property type="term" value="C:Golgi apparatus"/>
    <property type="evidence" value="ECO:0007669"/>
    <property type="project" value="TreeGrafter"/>
</dbReference>
<reference evidence="8 9" key="1">
    <citation type="journal article" date="2024" name="Front Chem Biol">
        <title>Unveiling the potential of Daldinia eschscholtzii MFLUCC 19-0629 through bioactivity and bioinformatics studies for enhanced sustainable agriculture production.</title>
        <authorList>
            <person name="Brooks S."/>
            <person name="Weaver J.A."/>
            <person name="Klomchit A."/>
            <person name="Alharthi S.A."/>
            <person name="Onlamun T."/>
            <person name="Nurani R."/>
            <person name="Vong T.K."/>
            <person name="Alberti F."/>
            <person name="Greco C."/>
        </authorList>
    </citation>
    <scope>NUCLEOTIDE SEQUENCE [LARGE SCALE GENOMIC DNA]</scope>
    <source>
        <strain evidence="8">MFLUCC 19-0629</strain>
    </source>
</reference>
<keyword evidence="9" id="KW-1185">Reference proteome</keyword>
<evidence type="ECO:0000256" key="3">
    <source>
        <dbReference type="ARBA" id="ARBA00022989"/>
    </source>
</evidence>
<accession>A0AAX6MNV1</accession>
<dbReference type="GO" id="GO:0006817">
    <property type="term" value="P:phosphate ion transport"/>
    <property type="evidence" value="ECO:0007669"/>
    <property type="project" value="TreeGrafter"/>
</dbReference>
<evidence type="ECO:0000256" key="5">
    <source>
        <dbReference type="SAM" id="MobiDB-lite"/>
    </source>
</evidence>
<dbReference type="GO" id="GO:0005886">
    <property type="term" value="C:plasma membrane"/>
    <property type="evidence" value="ECO:0007669"/>
    <property type="project" value="TreeGrafter"/>
</dbReference>
<sequence length="270" mass="30980">MNTIWDLFMDFSFFQPDTRHRFLRDILGLKRRWLYYVVMVLDPILRFSWIFYAIFTHNKQHSTIVSFLVALAEVTRRGMWALFRVENEHCGNVAQYKASRDVPLPYPLPPHEPLVERPSSEEEQENMAKTGTHPGKAPVLPTEEATASAVDLSTIGAAALGREQTRTQIQTPAQQEAEGSGVRWRRRPEVLRARSIRGIMADAHRQDFEKRRRPLEPSSSQDSGELVEEEGGLQSEEDDDDDDTGSMLDERMEARRAEGLIKPEMGEERV</sequence>
<feature type="region of interest" description="Disordered" evidence="5">
    <location>
        <begin position="202"/>
        <end position="270"/>
    </location>
</feature>
<keyword evidence="4 6" id="KW-0472">Membrane</keyword>
<evidence type="ECO:0000256" key="1">
    <source>
        <dbReference type="ARBA" id="ARBA00004141"/>
    </source>
</evidence>
<evidence type="ECO:0000256" key="4">
    <source>
        <dbReference type="ARBA" id="ARBA00023136"/>
    </source>
</evidence>
<comment type="subcellular location">
    <subcellularLocation>
        <location evidence="1">Membrane</location>
        <topology evidence="1">Multi-pass membrane protein</topology>
    </subcellularLocation>
</comment>
<gene>
    <name evidence="8" type="ORF">Daesc_004118</name>
</gene>
<dbReference type="PROSITE" id="PS51380">
    <property type="entry name" value="EXS"/>
    <property type="match status" value="1"/>
</dbReference>
<dbReference type="Proteomes" id="UP001369815">
    <property type="component" value="Unassembled WGS sequence"/>
</dbReference>
<dbReference type="InterPro" id="IPR004342">
    <property type="entry name" value="EXS_C"/>
</dbReference>
<feature type="domain" description="EXS" evidence="7">
    <location>
        <begin position="1"/>
        <end position="116"/>
    </location>
</feature>
<dbReference type="AlphaFoldDB" id="A0AAX6MNV1"/>
<dbReference type="EMBL" id="JBANMG010000004">
    <property type="protein sequence ID" value="KAK6954156.1"/>
    <property type="molecule type" value="Genomic_DNA"/>
</dbReference>
<feature type="transmembrane region" description="Helical" evidence="6">
    <location>
        <begin position="33"/>
        <end position="55"/>
    </location>
</feature>
<evidence type="ECO:0000313" key="9">
    <source>
        <dbReference type="Proteomes" id="UP001369815"/>
    </source>
</evidence>
<keyword evidence="2 6" id="KW-0812">Transmembrane</keyword>
<feature type="region of interest" description="Disordered" evidence="5">
    <location>
        <begin position="163"/>
        <end position="183"/>
    </location>
</feature>
<evidence type="ECO:0000313" key="8">
    <source>
        <dbReference type="EMBL" id="KAK6954156.1"/>
    </source>
</evidence>
<dbReference type="PANTHER" id="PTHR10783">
    <property type="entry name" value="XENOTROPIC AND POLYTROPIC RETROVIRUS RECEPTOR 1-RELATED"/>
    <property type="match status" value="1"/>
</dbReference>
<dbReference type="GO" id="GO:0016036">
    <property type="term" value="P:cellular response to phosphate starvation"/>
    <property type="evidence" value="ECO:0007669"/>
    <property type="project" value="TreeGrafter"/>
</dbReference>
<feature type="compositionally biased region" description="Basic and acidic residues" evidence="5">
    <location>
        <begin position="248"/>
        <end position="270"/>
    </location>
</feature>
<protein>
    <recommendedName>
        <fullName evidence="7">EXS domain-containing protein</fullName>
    </recommendedName>
</protein>
<dbReference type="PANTHER" id="PTHR10783:SF103">
    <property type="entry name" value="SOLUTE CARRIER FAMILY 53 MEMBER 1"/>
    <property type="match status" value="1"/>
</dbReference>
<evidence type="ECO:0000256" key="2">
    <source>
        <dbReference type="ARBA" id="ARBA00022692"/>
    </source>
</evidence>
<evidence type="ECO:0000259" key="7">
    <source>
        <dbReference type="PROSITE" id="PS51380"/>
    </source>
</evidence>
<keyword evidence="3 6" id="KW-1133">Transmembrane helix</keyword>
<feature type="region of interest" description="Disordered" evidence="5">
    <location>
        <begin position="107"/>
        <end position="138"/>
    </location>
</feature>
<proteinExistence type="predicted"/>
<feature type="compositionally biased region" description="Acidic residues" evidence="5">
    <location>
        <begin position="225"/>
        <end position="244"/>
    </location>
</feature>
<evidence type="ECO:0000256" key="6">
    <source>
        <dbReference type="SAM" id="Phobius"/>
    </source>
</evidence>
<organism evidence="8 9">
    <name type="scientific">Daldinia eschscholtzii</name>
    <dbReference type="NCBI Taxonomy" id="292717"/>
    <lineage>
        <taxon>Eukaryota</taxon>
        <taxon>Fungi</taxon>
        <taxon>Dikarya</taxon>
        <taxon>Ascomycota</taxon>
        <taxon>Pezizomycotina</taxon>
        <taxon>Sordariomycetes</taxon>
        <taxon>Xylariomycetidae</taxon>
        <taxon>Xylariales</taxon>
        <taxon>Hypoxylaceae</taxon>
        <taxon>Daldinia</taxon>
    </lineage>
</organism>
<dbReference type="Pfam" id="PF03124">
    <property type="entry name" value="EXS"/>
    <property type="match status" value="1"/>
</dbReference>
<comment type="caution">
    <text evidence="8">The sequence shown here is derived from an EMBL/GenBank/DDBJ whole genome shotgun (WGS) entry which is preliminary data.</text>
</comment>
<dbReference type="GO" id="GO:0000822">
    <property type="term" value="F:inositol hexakisphosphate binding"/>
    <property type="evidence" value="ECO:0007669"/>
    <property type="project" value="TreeGrafter"/>
</dbReference>
<name>A0AAX6MNV1_9PEZI</name>